<feature type="region of interest" description="Disordered" evidence="1">
    <location>
        <begin position="151"/>
        <end position="268"/>
    </location>
</feature>
<comment type="caution">
    <text evidence="2">The sequence shown here is derived from an EMBL/GenBank/DDBJ whole genome shotgun (WGS) entry which is preliminary data.</text>
</comment>
<accession>A0A4U8UKI8</accession>
<evidence type="ECO:0000313" key="2">
    <source>
        <dbReference type="EMBL" id="TMS33251.1"/>
    </source>
</evidence>
<sequence>MFPDLRTLGVSDRRKVRSERHQDPSTGNETTSRPKQLLSSSQRVFGFKNPETQYLEPATILQPGYTTYRAVEERFPKRTSGAEAVCGNTGTPHDANFNNLQGKYWDRPVVLPCKRPECSRPSRSPRLADEDECLSDIKYASRLSLSGAKHSRSSSYWSITPNWKETPQKQVQERARPSDEVSTSHDLPQENLGMLTPVDPLVPTPRREGSRLGGSEPSQDERLHAGADQLSSFSGQKDLTQSHLVRHPTPPKAEVRSRVRGPKGVERS</sequence>
<gene>
    <name evidence="2" type="ORF">L596_001011</name>
</gene>
<reference evidence="2 3" key="1">
    <citation type="journal article" date="2015" name="Genome Biol.">
        <title>Comparative genomics of Steinernema reveals deeply conserved gene regulatory networks.</title>
        <authorList>
            <person name="Dillman A.R."/>
            <person name="Macchietto M."/>
            <person name="Porter C.F."/>
            <person name="Rogers A."/>
            <person name="Williams B."/>
            <person name="Antoshechkin I."/>
            <person name="Lee M.M."/>
            <person name="Goodwin Z."/>
            <person name="Lu X."/>
            <person name="Lewis E.E."/>
            <person name="Goodrich-Blair H."/>
            <person name="Stock S.P."/>
            <person name="Adams B.J."/>
            <person name="Sternberg P.W."/>
            <person name="Mortazavi A."/>
        </authorList>
    </citation>
    <scope>NUCLEOTIDE SEQUENCE [LARGE SCALE GENOMIC DNA]</scope>
    <source>
        <strain evidence="2 3">ALL</strain>
    </source>
</reference>
<feature type="compositionally biased region" description="Polar residues" evidence="1">
    <location>
        <begin position="153"/>
        <end position="170"/>
    </location>
</feature>
<feature type="compositionally biased region" description="Basic and acidic residues" evidence="1">
    <location>
        <begin position="171"/>
        <end position="183"/>
    </location>
</feature>
<proteinExistence type="predicted"/>
<dbReference type="Proteomes" id="UP000298663">
    <property type="component" value="Chromosome X"/>
</dbReference>
<protein>
    <submittedName>
        <fullName evidence="2">Uncharacterized protein</fullName>
    </submittedName>
</protein>
<feature type="compositionally biased region" description="Polar residues" evidence="1">
    <location>
        <begin position="24"/>
        <end position="39"/>
    </location>
</feature>
<feature type="compositionally biased region" description="Basic and acidic residues" evidence="1">
    <location>
        <begin position="253"/>
        <end position="268"/>
    </location>
</feature>
<evidence type="ECO:0000256" key="1">
    <source>
        <dbReference type="SAM" id="MobiDB-lite"/>
    </source>
</evidence>
<name>A0A4U8UKI8_STECR</name>
<dbReference type="AlphaFoldDB" id="A0A4U8UKI8"/>
<feature type="compositionally biased region" description="Polar residues" evidence="1">
    <location>
        <begin position="229"/>
        <end position="243"/>
    </location>
</feature>
<dbReference type="EMBL" id="AZBU02000001">
    <property type="protein sequence ID" value="TMS33251.1"/>
    <property type="molecule type" value="Genomic_DNA"/>
</dbReference>
<dbReference type="EMBL" id="CM016762">
    <property type="protein sequence ID" value="TMS33251.1"/>
    <property type="molecule type" value="Genomic_DNA"/>
</dbReference>
<organism evidence="2 3">
    <name type="scientific">Steinernema carpocapsae</name>
    <name type="common">Entomopathogenic nematode</name>
    <dbReference type="NCBI Taxonomy" id="34508"/>
    <lineage>
        <taxon>Eukaryota</taxon>
        <taxon>Metazoa</taxon>
        <taxon>Ecdysozoa</taxon>
        <taxon>Nematoda</taxon>
        <taxon>Chromadorea</taxon>
        <taxon>Rhabditida</taxon>
        <taxon>Tylenchina</taxon>
        <taxon>Panagrolaimomorpha</taxon>
        <taxon>Strongyloidoidea</taxon>
        <taxon>Steinernematidae</taxon>
        <taxon>Steinernema</taxon>
    </lineage>
</organism>
<feature type="region of interest" description="Disordered" evidence="1">
    <location>
        <begin position="1"/>
        <end position="39"/>
    </location>
</feature>
<evidence type="ECO:0000313" key="3">
    <source>
        <dbReference type="Proteomes" id="UP000298663"/>
    </source>
</evidence>
<keyword evidence="3" id="KW-1185">Reference proteome</keyword>
<reference evidence="2 3" key="2">
    <citation type="journal article" date="2019" name="G3 (Bethesda)">
        <title>Hybrid Assembly of the Genome of the Entomopathogenic Nematode Steinernema carpocapsae Identifies the X-Chromosome.</title>
        <authorList>
            <person name="Serra L."/>
            <person name="Macchietto M."/>
            <person name="Macias-Munoz A."/>
            <person name="McGill C.J."/>
            <person name="Rodriguez I.M."/>
            <person name="Rodriguez B."/>
            <person name="Murad R."/>
            <person name="Mortazavi A."/>
        </authorList>
    </citation>
    <scope>NUCLEOTIDE SEQUENCE [LARGE SCALE GENOMIC DNA]</scope>
    <source>
        <strain evidence="2 3">ALL</strain>
    </source>
</reference>